<keyword evidence="3" id="KW-1185">Reference proteome</keyword>
<evidence type="ECO:0000313" key="3">
    <source>
        <dbReference type="Proteomes" id="UP001516662"/>
    </source>
</evidence>
<dbReference type="Proteomes" id="UP001516662">
    <property type="component" value="Unassembled WGS sequence"/>
</dbReference>
<proteinExistence type="predicted"/>
<dbReference type="InterPro" id="IPR036249">
    <property type="entry name" value="Thioredoxin-like_sf"/>
</dbReference>
<dbReference type="Gene3D" id="3.40.30.10">
    <property type="entry name" value="Glutaredoxin"/>
    <property type="match status" value="1"/>
</dbReference>
<dbReference type="Pfam" id="PF00085">
    <property type="entry name" value="Thioredoxin"/>
    <property type="match status" value="1"/>
</dbReference>
<comment type="caution">
    <text evidence="2">The sequence shown here is derived from an EMBL/GenBank/DDBJ whole genome shotgun (WGS) entry which is preliminary data.</text>
</comment>
<protein>
    <submittedName>
        <fullName evidence="2">Thioredoxin family protein</fullName>
    </submittedName>
</protein>
<feature type="domain" description="Thioredoxin" evidence="1">
    <location>
        <begin position="13"/>
        <end position="155"/>
    </location>
</feature>
<evidence type="ECO:0000259" key="1">
    <source>
        <dbReference type="PROSITE" id="PS51352"/>
    </source>
</evidence>
<dbReference type="RefSeq" id="WP_193534329.1">
    <property type="nucleotide sequence ID" value="NZ_JADCLJ010000006.1"/>
</dbReference>
<reference evidence="2 3" key="1">
    <citation type="submission" date="2020-10" db="EMBL/GenBank/DDBJ databases">
        <title>Bacillus sp. HD4P25, an endophyte from a halophyte.</title>
        <authorList>
            <person name="Sun J.-Q."/>
        </authorList>
    </citation>
    <scope>NUCLEOTIDE SEQUENCE [LARGE SCALE GENOMIC DNA]</scope>
    <source>
        <strain evidence="2 3">YIM 93174</strain>
    </source>
</reference>
<dbReference type="EMBL" id="JADCLJ010000006">
    <property type="protein sequence ID" value="MBE4906845.1"/>
    <property type="molecule type" value="Genomic_DNA"/>
</dbReference>
<gene>
    <name evidence="2" type="ORF">IMZ08_02075</name>
</gene>
<organism evidence="2 3">
    <name type="scientific">Litchfieldia luteola</name>
    <dbReference type="NCBI Taxonomy" id="682179"/>
    <lineage>
        <taxon>Bacteria</taxon>
        <taxon>Bacillati</taxon>
        <taxon>Bacillota</taxon>
        <taxon>Bacilli</taxon>
        <taxon>Bacillales</taxon>
        <taxon>Bacillaceae</taxon>
        <taxon>Litchfieldia</taxon>
    </lineage>
</organism>
<dbReference type="InterPro" id="IPR013766">
    <property type="entry name" value="Thioredoxin_domain"/>
</dbReference>
<dbReference type="PROSITE" id="PS51352">
    <property type="entry name" value="THIOREDOXIN_2"/>
    <property type="match status" value="1"/>
</dbReference>
<accession>A0ABR9QED2</accession>
<sequence length="155" mass="17631">MKKVIIFTAVIVVLFGALALVTSLQNKQQAEGNPFNKTTLHPETVKQLENPNYQNIILPEELDQKLADGATMTVYFYSPTCPACVETSPIVVPLAEEMNIDLPMFNLLEFEDGWRDYGIESTPTIIHYVDGKEVERIVGYQEEPTFRSWFEETVK</sequence>
<evidence type="ECO:0000313" key="2">
    <source>
        <dbReference type="EMBL" id="MBE4906845.1"/>
    </source>
</evidence>
<dbReference type="CDD" id="cd02947">
    <property type="entry name" value="TRX_family"/>
    <property type="match status" value="1"/>
</dbReference>
<name>A0ABR9QED2_9BACI</name>
<dbReference type="SUPFAM" id="SSF52833">
    <property type="entry name" value="Thioredoxin-like"/>
    <property type="match status" value="1"/>
</dbReference>